<protein>
    <submittedName>
        <fullName evidence="3">Alpha/beta hydrolase</fullName>
    </submittedName>
</protein>
<dbReference type="RefSeq" id="WP_167982814.1">
    <property type="nucleotide sequence ID" value="NZ_JAATEJ010000006.1"/>
</dbReference>
<evidence type="ECO:0000259" key="2">
    <source>
        <dbReference type="Pfam" id="PF07859"/>
    </source>
</evidence>
<dbReference type="GO" id="GO:0016787">
    <property type="term" value="F:hydrolase activity"/>
    <property type="evidence" value="ECO:0007669"/>
    <property type="project" value="UniProtKB-KW"/>
</dbReference>
<evidence type="ECO:0000313" key="4">
    <source>
        <dbReference type="Proteomes" id="UP000734511"/>
    </source>
</evidence>
<dbReference type="SUPFAM" id="SSF53474">
    <property type="entry name" value="alpha/beta-Hydrolases"/>
    <property type="match status" value="1"/>
</dbReference>
<dbReference type="InterPro" id="IPR013094">
    <property type="entry name" value="AB_hydrolase_3"/>
</dbReference>
<dbReference type="Gene3D" id="3.40.50.1820">
    <property type="entry name" value="alpha/beta hydrolase"/>
    <property type="match status" value="1"/>
</dbReference>
<dbReference type="Pfam" id="PF07859">
    <property type="entry name" value="Abhydrolase_3"/>
    <property type="match status" value="1"/>
</dbReference>
<proteinExistence type="predicted"/>
<dbReference type="PANTHER" id="PTHR48081">
    <property type="entry name" value="AB HYDROLASE SUPERFAMILY PROTEIN C4A8.06C"/>
    <property type="match status" value="1"/>
</dbReference>
<accession>A0ABX0ZMB2</accession>
<evidence type="ECO:0000313" key="3">
    <source>
        <dbReference type="EMBL" id="NJP43957.1"/>
    </source>
</evidence>
<dbReference type="InterPro" id="IPR029058">
    <property type="entry name" value="AB_hydrolase_fold"/>
</dbReference>
<evidence type="ECO:0000256" key="1">
    <source>
        <dbReference type="ARBA" id="ARBA00022801"/>
    </source>
</evidence>
<gene>
    <name evidence="3" type="ORF">HCN08_11145</name>
</gene>
<dbReference type="EMBL" id="JAATEJ010000006">
    <property type="protein sequence ID" value="NJP43957.1"/>
    <property type="molecule type" value="Genomic_DNA"/>
</dbReference>
<dbReference type="PANTHER" id="PTHR48081:SF8">
    <property type="entry name" value="ALPHA_BETA HYDROLASE FOLD-3 DOMAIN-CONTAINING PROTEIN-RELATED"/>
    <property type="match status" value="1"/>
</dbReference>
<keyword evidence="4" id="KW-1185">Reference proteome</keyword>
<organism evidence="3 4">
    <name type="scientific">Actinacidiphila epipremni</name>
    <dbReference type="NCBI Taxonomy" id="2053013"/>
    <lineage>
        <taxon>Bacteria</taxon>
        <taxon>Bacillati</taxon>
        <taxon>Actinomycetota</taxon>
        <taxon>Actinomycetes</taxon>
        <taxon>Kitasatosporales</taxon>
        <taxon>Streptomycetaceae</taxon>
        <taxon>Actinacidiphila</taxon>
    </lineage>
</organism>
<feature type="domain" description="Alpha/beta hydrolase fold-3" evidence="2">
    <location>
        <begin position="79"/>
        <end position="285"/>
    </location>
</feature>
<comment type="caution">
    <text evidence="3">The sequence shown here is derived from an EMBL/GenBank/DDBJ whole genome shotgun (WGS) entry which is preliminary data.</text>
</comment>
<keyword evidence="1 3" id="KW-0378">Hydrolase</keyword>
<name>A0ABX0ZMB2_9ACTN</name>
<dbReference type="Proteomes" id="UP000734511">
    <property type="component" value="Unassembled WGS sequence"/>
</dbReference>
<reference evidence="3 4" key="1">
    <citation type="submission" date="2020-03" db="EMBL/GenBank/DDBJ databases">
        <title>WGS of actinomycetes isolated from Thailand.</title>
        <authorList>
            <person name="Thawai C."/>
        </authorList>
    </citation>
    <scope>NUCLEOTIDE SEQUENCE [LARGE SCALE GENOMIC DNA]</scope>
    <source>
        <strain evidence="3 4">PRB2-1</strain>
    </source>
</reference>
<sequence length="324" mass="34133">MPLHPQFQALRDRRARSGEPPLYAMSVADARAADLAAIRADGGSPRALHQVTHRTIPGPGGALPIRVYRPGPGRHLPVLLYCFGGGWTLGSLDTSDVLCRTLAAEAGCLVVSVGYRLAPEHPFPAAVHDCHAGLRWVAAHARELGADPARLAVGGDSAGGNLAAAVTLLARERQGPPLAGQLLVYPNTDQLADDASLRENDDPHLFNHHSVAWYARNYLRDPADAANPLASPLRAADLSGLPPALVVTAEYDPLRDQGEAYAHRLADAGVPVELTRYPGMAHGFFAMAGTLDAATAATTQAARHLRRCFGLPEHDGAEDAGGIG</sequence>
<dbReference type="InterPro" id="IPR050300">
    <property type="entry name" value="GDXG_lipolytic_enzyme"/>
</dbReference>